<keyword evidence="3" id="KW-0804">Transcription</keyword>
<proteinExistence type="predicted"/>
<name>A0ABV7UHQ7_9HYPH</name>
<dbReference type="PRINTS" id="PR00455">
    <property type="entry name" value="HTHTETR"/>
</dbReference>
<evidence type="ECO:0000256" key="3">
    <source>
        <dbReference type="ARBA" id="ARBA00023163"/>
    </source>
</evidence>
<dbReference type="PANTHER" id="PTHR47506">
    <property type="entry name" value="TRANSCRIPTIONAL REGULATORY PROTEIN"/>
    <property type="match status" value="1"/>
</dbReference>
<dbReference type="PROSITE" id="PS50977">
    <property type="entry name" value="HTH_TETR_2"/>
    <property type="match status" value="1"/>
</dbReference>
<dbReference type="InterPro" id="IPR041479">
    <property type="entry name" value="TetR_CgmR_C"/>
</dbReference>
<dbReference type="InterPro" id="IPR001647">
    <property type="entry name" value="HTH_TetR"/>
</dbReference>
<dbReference type="PANTHER" id="PTHR47506:SF1">
    <property type="entry name" value="HTH-TYPE TRANSCRIPTIONAL REGULATOR YJDC"/>
    <property type="match status" value="1"/>
</dbReference>
<dbReference type="EMBL" id="JBHRYC010000058">
    <property type="protein sequence ID" value="MFC3638047.1"/>
    <property type="molecule type" value="Genomic_DNA"/>
</dbReference>
<keyword evidence="2 4" id="KW-0238">DNA-binding</keyword>
<gene>
    <name evidence="6" type="ORF">ACFONL_11800</name>
</gene>
<dbReference type="Proteomes" id="UP001595704">
    <property type="component" value="Unassembled WGS sequence"/>
</dbReference>
<dbReference type="InterPro" id="IPR009057">
    <property type="entry name" value="Homeodomain-like_sf"/>
</dbReference>
<sequence length="198" mass="20577">MGRRQTIDRNAVLDAAEAVIREKGINSLTIEAVARAGGISKGGVQYCFGSRDAMIRAMIDRWEAEFDGEVAAMPENDGTVAGQVRAHVAATAQSGLASADRAAVMLAALSMSAGQRAEARTWYTARLREIAASGVDAGALRLAFLATEGVFLLRSFGLVDMDDAEWDAIFRDIAATAAAHDGAGTKTAAADDGAGAKT</sequence>
<evidence type="ECO:0000313" key="7">
    <source>
        <dbReference type="Proteomes" id="UP001595704"/>
    </source>
</evidence>
<evidence type="ECO:0000256" key="1">
    <source>
        <dbReference type="ARBA" id="ARBA00023015"/>
    </source>
</evidence>
<dbReference type="Pfam" id="PF00440">
    <property type="entry name" value="TetR_N"/>
    <property type="match status" value="1"/>
</dbReference>
<protein>
    <submittedName>
        <fullName evidence="6">TetR/AcrR family transcriptional regulator</fullName>
    </submittedName>
</protein>
<dbReference type="RefSeq" id="WP_191319620.1">
    <property type="nucleotide sequence ID" value="NZ_BNCG01000009.1"/>
</dbReference>
<accession>A0ABV7UHQ7</accession>
<feature type="DNA-binding region" description="H-T-H motif" evidence="4">
    <location>
        <begin position="29"/>
        <end position="48"/>
    </location>
</feature>
<evidence type="ECO:0000256" key="4">
    <source>
        <dbReference type="PROSITE-ProRule" id="PRU00335"/>
    </source>
</evidence>
<dbReference type="Gene3D" id="1.10.357.10">
    <property type="entry name" value="Tetracycline Repressor, domain 2"/>
    <property type="match status" value="1"/>
</dbReference>
<evidence type="ECO:0000259" key="5">
    <source>
        <dbReference type="PROSITE" id="PS50977"/>
    </source>
</evidence>
<feature type="domain" description="HTH tetR-type" evidence="5">
    <location>
        <begin position="6"/>
        <end position="66"/>
    </location>
</feature>
<dbReference type="Pfam" id="PF17937">
    <property type="entry name" value="TetR_C_28"/>
    <property type="match status" value="1"/>
</dbReference>
<evidence type="ECO:0000313" key="6">
    <source>
        <dbReference type="EMBL" id="MFC3638047.1"/>
    </source>
</evidence>
<comment type="caution">
    <text evidence="6">The sequence shown here is derived from an EMBL/GenBank/DDBJ whole genome shotgun (WGS) entry which is preliminary data.</text>
</comment>
<keyword evidence="7" id="KW-1185">Reference proteome</keyword>
<organism evidence="6 7">
    <name type="scientific">Camelimonas fluminis</name>
    <dbReference type="NCBI Taxonomy" id="1576911"/>
    <lineage>
        <taxon>Bacteria</taxon>
        <taxon>Pseudomonadati</taxon>
        <taxon>Pseudomonadota</taxon>
        <taxon>Alphaproteobacteria</taxon>
        <taxon>Hyphomicrobiales</taxon>
        <taxon>Chelatococcaceae</taxon>
        <taxon>Camelimonas</taxon>
    </lineage>
</organism>
<dbReference type="SUPFAM" id="SSF46689">
    <property type="entry name" value="Homeodomain-like"/>
    <property type="match status" value="1"/>
</dbReference>
<evidence type="ECO:0000256" key="2">
    <source>
        <dbReference type="ARBA" id="ARBA00023125"/>
    </source>
</evidence>
<reference evidence="7" key="1">
    <citation type="journal article" date="2019" name="Int. J. Syst. Evol. Microbiol.">
        <title>The Global Catalogue of Microorganisms (GCM) 10K type strain sequencing project: providing services to taxonomists for standard genome sequencing and annotation.</title>
        <authorList>
            <consortium name="The Broad Institute Genomics Platform"/>
            <consortium name="The Broad Institute Genome Sequencing Center for Infectious Disease"/>
            <person name="Wu L."/>
            <person name="Ma J."/>
        </authorList>
    </citation>
    <scope>NUCLEOTIDE SEQUENCE [LARGE SCALE GENOMIC DNA]</scope>
    <source>
        <strain evidence="7">KCTC 42282</strain>
    </source>
</reference>
<keyword evidence="1" id="KW-0805">Transcription regulation</keyword>